<keyword evidence="5" id="KW-0694">RNA-binding</keyword>
<dbReference type="InterPro" id="IPR023053">
    <property type="entry name" value="Ribosomal_uS14_bact"/>
</dbReference>
<dbReference type="PANTHER" id="PTHR19836:SF19">
    <property type="entry name" value="SMALL RIBOSOMAL SUBUNIT PROTEIN US14M"/>
    <property type="match status" value="1"/>
</dbReference>
<protein>
    <recommendedName>
        <fullName evidence="8">Small ribosomal subunit protein uS14</fullName>
    </recommendedName>
</protein>
<keyword evidence="6" id="KW-0689">Ribosomal protein</keyword>
<dbReference type="GO" id="GO:0015935">
    <property type="term" value="C:small ribosomal subunit"/>
    <property type="evidence" value="ECO:0007669"/>
    <property type="project" value="TreeGrafter"/>
</dbReference>
<dbReference type="GO" id="GO:0005737">
    <property type="term" value="C:cytoplasm"/>
    <property type="evidence" value="ECO:0007669"/>
    <property type="project" value="UniProtKB-ARBA"/>
</dbReference>
<dbReference type="InterPro" id="IPR001209">
    <property type="entry name" value="Ribosomal_uS14"/>
</dbReference>
<dbReference type="GO" id="GO:0046872">
    <property type="term" value="F:metal ion binding"/>
    <property type="evidence" value="ECO:0007669"/>
    <property type="project" value="UniProtKB-KW"/>
</dbReference>
<keyword evidence="2" id="KW-0479">Metal-binding</keyword>
<dbReference type="GO" id="GO:0003735">
    <property type="term" value="F:structural constituent of ribosome"/>
    <property type="evidence" value="ECO:0007669"/>
    <property type="project" value="InterPro"/>
</dbReference>
<proteinExistence type="inferred from homology"/>
<evidence type="ECO:0000256" key="8">
    <source>
        <dbReference type="ARBA" id="ARBA00035167"/>
    </source>
</evidence>
<dbReference type="Pfam" id="PF00253">
    <property type="entry name" value="Ribosomal_S14"/>
    <property type="match status" value="1"/>
</dbReference>
<evidence type="ECO:0000256" key="6">
    <source>
        <dbReference type="ARBA" id="ARBA00022980"/>
    </source>
</evidence>
<evidence type="ECO:0000256" key="7">
    <source>
        <dbReference type="ARBA" id="ARBA00023274"/>
    </source>
</evidence>
<evidence type="ECO:0000256" key="2">
    <source>
        <dbReference type="ARBA" id="ARBA00022723"/>
    </source>
</evidence>
<keyword evidence="7" id="KW-0687">Ribonucleoprotein</keyword>
<keyword evidence="4" id="KW-0862">Zinc</keyword>
<name>A0A382RQK8_9ZZZZ</name>
<dbReference type="HAMAP" id="MF_01364_B">
    <property type="entry name" value="Ribosomal_uS14_2_B"/>
    <property type="match status" value="1"/>
</dbReference>
<dbReference type="PANTHER" id="PTHR19836">
    <property type="entry name" value="30S RIBOSOMAL PROTEIN S14"/>
    <property type="match status" value="1"/>
</dbReference>
<dbReference type="EMBL" id="UINC01123472">
    <property type="protein sequence ID" value="SVC99969.1"/>
    <property type="molecule type" value="Genomic_DNA"/>
</dbReference>
<dbReference type="GO" id="GO:0019843">
    <property type="term" value="F:rRNA binding"/>
    <property type="evidence" value="ECO:0007669"/>
    <property type="project" value="UniProtKB-KW"/>
</dbReference>
<keyword evidence="3" id="KW-0699">rRNA-binding</keyword>
<reference evidence="9" key="1">
    <citation type="submission" date="2018-05" db="EMBL/GenBank/DDBJ databases">
        <authorList>
            <person name="Lanie J.A."/>
            <person name="Ng W.-L."/>
            <person name="Kazmierczak K.M."/>
            <person name="Andrzejewski T.M."/>
            <person name="Davidsen T.M."/>
            <person name="Wayne K.J."/>
            <person name="Tettelin H."/>
            <person name="Glass J.I."/>
            <person name="Rusch D."/>
            <person name="Podicherti R."/>
            <person name="Tsui H.-C.T."/>
            <person name="Winkler M.E."/>
        </authorList>
    </citation>
    <scope>NUCLEOTIDE SEQUENCE</scope>
</reference>
<comment type="cofactor">
    <cofactor evidence="1">
        <name>Zn(2+)</name>
        <dbReference type="ChEBI" id="CHEBI:29105"/>
    </cofactor>
</comment>
<dbReference type="GO" id="GO:0006412">
    <property type="term" value="P:translation"/>
    <property type="evidence" value="ECO:0007669"/>
    <property type="project" value="InterPro"/>
</dbReference>
<dbReference type="AlphaFoldDB" id="A0A382RQK8"/>
<evidence type="ECO:0000256" key="4">
    <source>
        <dbReference type="ARBA" id="ARBA00022833"/>
    </source>
</evidence>
<evidence type="ECO:0000313" key="9">
    <source>
        <dbReference type="EMBL" id="SVC99969.1"/>
    </source>
</evidence>
<evidence type="ECO:0000256" key="3">
    <source>
        <dbReference type="ARBA" id="ARBA00022730"/>
    </source>
</evidence>
<dbReference type="InterPro" id="IPR043140">
    <property type="entry name" value="Ribosomal_uS14_sf"/>
</dbReference>
<gene>
    <name evidence="9" type="ORF">METZ01_LOCUS352823</name>
</gene>
<dbReference type="SUPFAM" id="SSF57716">
    <property type="entry name" value="Glucocorticoid receptor-like (DNA-binding domain)"/>
    <property type="match status" value="1"/>
</dbReference>
<organism evidence="9">
    <name type="scientific">marine metagenome</name>
    <dbReference type="NCBI Taxonomy" id="408172"/>
    <lineage>
        <taxon>unclassified sequences</taxon>
        <taxon>metagenomes</taxon>
        <taxon>ecological metagenomes</taxon>
    </lineage>
</organism>
<accession>A0A382RQK8</accession>
<sequence>MASKALVVKAQKKVKFSNRKYTRCNNCGRPHSVYKRFGLCRICFREMALKGYIPGVRKASW</sequence>
<dbReference type="PROSITE" id="PS00527">
    <property type="entry name" value="RIBOSOMAL_S14"/>
    <property type="match status" value="1"/>
</dbReference>
<evidence type="ECO:0000256" key="1">
    <source>
        <dbReference type="ARBA" id="ARBA00001947"/>
    </source>
</evidence>
<evidence type="ECO:0000256" key="5">
    <source>
        <dbReference type="ARBA" id="ARBA00022884"/>
    </source>
</evidence>
<dbReference type="FunFam" id="4.10.830.10:FF:000001">
    <property type="entry name" value="30S ribosomal protein S14 type Z"/>
    <property type="match status" value="1"/>
</dbReference>
<dbReference type="NCBIfam" id="NF005974">
    <property type="entry name" value="PRK08061.1"/>
    <property type="match status" value="1"/>
</dbReference>
<dbReference type="Gene3D" id="4.10.830.10">
    <property type="entry name" value="30s Ribosomal Protein S14, Chain N"/>
    <property type="match status" value="1"/>
</dbReference>
<dbReference type="InterPro" id="IPR018271">
    <property type="entry name" value="Ribosomal_uS14_CS"/>
</dbReference>